<dbReference type="EMBL" id="BLLL01000005">
    <property type="protein sequence ID" value="GFH62808.1"/>
    <property type="molecule type" value="Genomic_DNA"/>
</dbReference>
<accession>A0A6L2R5F4</accession>
<dbReference type="Pfam" id="PF03706">
    <property type="entry name" value="LPG_synthase_TM"/>
    <property type="match status" value="1"/>
</dbReference>
<reference evidence="7 8" key="1">
    <citation type="journal article" date="2020" name="ISME J.">
        <title>Parallel Reductive Genome Evolution in Desulfovibrio Ectosymbionts Independently Acquired by Trichonympha Protists in the Termite Gut.</title>
        <authorList>
            <person name="Takeuchi M."/>
            <person name="Kuwahara H."/>
            <person name="Murakami T."/>
            <person name="Takahashi K."/>
            <person name="Kajitani R."/>
            <person name="Toyoda A."/>
            <person name="Itoh T."/>
            <person name="Ohkuma M."/>
            <person name="Hongoh Y."/>
        </authorList>
    </citation>
    <scope>NUCLEOTIDE SEQUENCE [LARGE SCALE GENOMIC DNA]</scope>
    <source>
        <strain evidence="7">ZnDsv-02</strain>
    </source>
</reference>
<sequence>MKKYLRPLGSVAVAAIFVLAVFLLYHKLKTYSIAEIRESLGQISYGRIGASIALTVVNYMILVGYDWLALKAINKSLPLPRVGLVSFVGQAVSYNFGALLGGTTVRYRFYSAWGFSVSEVVRLVLMLAVTFWVGALGLCGLIFMVAPPVIPLELSGKMPIADMRVLGVLLFLVACSYMTLCFVVRKPIHVFGKEFVFPSPRIAVAQALVAGVDIVTAAACMYVLLPGESGISFITFLPGYLMAQVAVVLSHIPGGVGVFELVILHLTQTVDERTVFAAVLIFRIVYFIIPLLVAVALLALYEARQRRMLRRAYDSIVQRLWSNRP</sequence>
<protein>
    <recommendedName>
        <fullName evidence="9">Inner membrane protein YbhN</fullName>
    </recommendedName>
</protein>
<keyword evidence="2" id="KW-1003">Cell membrane</keyword>
<name>A0A6L2R5F4_9BACT</name>
<evidence type="ECO:0000313" key="7">
    <source>
        <dbReference type="EMBL" id="GFH62808.1"/>
    </source>
</evidence>
<evidence type="ECO:0000256" key="3">
    <source>
        <dbReference type="ARBA" id="ARBA00022692"/>
    </source>
</evidence>
<evidence type="ECO:0000256" key="6">
    <source>
        <dbReference type="SAM" id="Phobius"/>
    </source>
</evidence>
<evidence type="ECO:0000256" key="2">
    <source>
        <dbReference type="ARBA" id="ARBA00022475"/>
    </source>
</evidence>
<gene>
    <name evidence="7" type="ORF">ZNDK_0579</name>
</gene>
<feature type="transmembrane region" description="Helical" evidence="6">
    <location>
        <begin position="237"/>
        <end position="263"/>
    </location>
</feature>
<feature type="transmembrane region" description="Helical" evidence="6">
    <location>
        <begin position="7"/>
        <end position="28"/>
    </location>
</feature>
<feature type="transmembrane region" description="Helical" evidence="6">
    <location>
        <begin position="120"/>
        <end position="145"/>
    </location>
</feature>
<evidence type="ECO:0000256" key="1">
    <source>
        <dbReference type="ARBA" id="ARBA00004651"/>
    </source>
</evidence>
<dbReference type="GO" id="GO:0005886">
    <property type="term" value="C:plasma membrane"/>
    <property type="evidence" value="ECO:0007669"/>
    <property type="project" value="UniProtKB-SubCell"/>
</dbReference>
<dbReference type="Proteomes" id="UP000505077">
    <property type="component" value="Unassembled WGS sequence"/>
</dbReference>
<evidence type="ECO:0000256" key="4">
    <source>
        <dbReference type="ARBA" id="ARBA00022989"/>
    </source>
</evidence>
<dbReference type="InterPro" id="IPR022791">
    <property type="entry name" value="L-PG_synthase/AglD"/>
</dbReference>
<feature type="transmembrane region" description="Helical" evidence="6">
    <location>
        <begin position="275"/>
        <end position="301"/>
    </location>
</feature>
<evidence type="ECO:0000313" key="8">
    <source>
        <dbReference type="Proteomes" id="UP000505077"/>
    </source>
</evidence>
<keyword evidence="5 6" id="KW-0472">Membrane</keyword>
<proteinExistence type="predicted"/>
<organism evidence="7 8">
    <name type="scientific">Candidatus Desulfovibrio kirbyi</name>
    <dbReference type="NCBI Taxonomy" id="2696086"/>
    <lineage>
        <taxon>Bacteria</taxon>
        <taxon>Pseudomonadati</taxon>
        <taxon>Thermodesulfobacteriota</taxon>
        <taxon>Desulfovibrionia</taxon>
        <taxon>Desulfovibrionales</taxon>
        <taxon>Desulfovibrionaceae</taxon>
        <taxon>Desulfovibrio</taxon>
    </lineage>
</organism>
<feature type="transmembrane region" description="Helical" evidence="6">
    <location>
        <begin position="82"/>
        <end position="100"/>
    </location>
</feature>
<keyword evidence="4 6" id="KW-1133">Transmembrane helix</keyword>
<dbReference type="PANTHER" id="PTHR39087">
    <property type="entry name" value="UPF0104 MEMBRANE PROTEIN MJ1595"/>
    <property type="match status" value="1"/>
</dbReference>
<evidence type="ECO:0000256" key="5">
    <source>
        <dbReference type="ARBA" id="ARBA00023136"/>
    </source>
</evidence>
<feature type="transmembrane region" description="Helical" evidence="6">
    <location>
        <begin position="165"/>
        <end position="185"/>
    </location>
</feature>
<comment type="caution">
    <text evidence="7">The sequence shown here is derived from an EMBL/GenBank/DDBJ whole genome shotgun (WGS) entry which is preliminary data.</text>
</comment>
<feature type="transmembrane region" description="Helical" evidence="6">
    <location>
        <begin position="205"/>
        <end position="225"/>
    </location>
</feature>
<comment type="subcellular location">
    <subcellularLocation>
        <location evidence="1">Cell membrane</location>
        <topology evidence="1">Multi-pass membrane protein</topology>
    </subcellularLocation>
</comment>
<feature type="transmembrane region" description="Helical" evidence="6">
    <location>
        <begin position="48"/>
        <end position="70"/>
    </location>
</feature>
<keyword evidence="3 6" id="KW-0812">Transmembrane</keyword>
<evidence type="ECO:0008006" key="9">
    <source>
        <dbReference type="Google" id="ProtNLM"/>
    </source>
</evidence>
<dbReference type="AlphaFoldDB" id="A0A6L2R5F4"/>
<dbReference type="PANTHER" id="PTHR39087:SF2">
    <property type="entry name" value="UPF0104 MEMBRANE PROTEIN MJ1595"/>
    <property type="match status" value="1"/>
</dbReference>